<keyword evidence="2" id="KW-1185">Reference proteome</keyword>
<dbReference type="EMBL" id="OR575930">
    <property type="protein sequence ID" value="WOZ57553.1"/>
    <property type="molecule type" value="Genomic_DNA"/>
</dbReference>
<evidence type="ECO:0000313" key="1">
    <source>
        <dbReference type="EMBL" id="WOZ57553.1"/>
    </source>
</evidence>
<name>A0AAX4G7W4_9CAUD</name>
<protein>
    <recommendedName>
        <fullName evidence="3">Tail fiber assembly protein</fullName>
    </recommendedName>
</protein>
<evidence type="ECO:0008006" key="3">
    <source>
        <dbReference type="Google" id="ProtNLM"/>
    </source>
</evidence>
<proteinExistence type="predicted"/>
<reference evidence="2" key="1">
    <citation type="submission" date="2024-05" db="EMBL/GenBank/DDBJ databases">
        <authorList>
            <person name="Tikunov A.Y."/>
            <person name="Morozova V.V."/>
            <person name="Kozlova Y.N."/>
            <person name="Tikunova N.V."/>
            <person name="Babkin I.V."/>
        </authorList>
    </citation>
    <scope>NUCLEOTIDE SEQUENCE [LARGE SCALE GENOMIC DNA]</scope>
</reference>
<dbReference type="Proteomes" id="UP001305174">
    <property type="component" value="Segment"/>
</dbReference>
<sequence>MNRLLLALLRELPDCAECFEKGLDSTGWPVGYVQALQDSSYSVTFSDPFGDLDEVELEFNNLPYVEEYDEGDTISAQEYQDFVSKNPNWKEELAAKESTNMALIAEKNKQIAALIDEVTALAEEAGLELEIDVGQHGTLDPYGARWNSSMC</sequence>
<evidence type="ECO:0000313" key="2">
    <source>
        <dbReference type="Proteomes" id="UP001305174"/>
    </source>
</evidence>
<organism evidence="1 2">
    <name type="scientific">Pseudomonas phage vB_PseuGesM_254</name>
    <dbReference type="NCBI Taxonomy" id="3092638"/>
    <lineage>
        <taxon>Viruses</taxon>
        <taxon>Duplodnaviria</taxon>
        <taxon>Heunggongvirae</taxon>
        <taxon>Uroviricota</taxon>
        <taxon>Caudoviricetes</taxon>
        <taxon>Vandenendeviridae</taxon>
        <taxon>Chemalvirus</taxon>
        <taxon>Chemalvirus PseuGes254</taxon>
    </lineage>
</organism>
<accession>A0AAX4G7W4</accession>